<name>A0A2W1NCW4_9FLAO</name>
<dbReference type="Gene3D" id="2.30.30.730">
    <property type="match status" value="1"/>
</dbReference>
<dbReference type="OrthoDB" id="675198at2"/>
<dbReference type="InterPro" id="IPR049280">
    <property type="entry name" value="DUF6852"/>
</dbReference>
<keyword evidence="4" id="KW-1185">Reference proteome</keyword>
<dbReference type="EMBL" id="QKSB01000004">
    <property type="protein sequence ID" value="PZE17245.1"/>
    <property type="molecule type" value="Genomic_DNA"/>
</dbReference>
<evidence type="ECO:0000313" key="3">
    <source>
        <dbReference type="EMBL" id="PZE17245.1"/>
    </source>
</evidence>
<dbReference type="RefSeq" id="WP_111062770.1">
    <property type="nucleotide sequence ID" value="NZ_JBHUCU010000016.1"/>
</dbReference>
<protein>
    <submittedName>
        <fullName evidence="3">Uncharacterized protein</fullName>
    </submittedName>
</protein>
<feature type="domain" description="DUF5606" evidence="1">
    <location>
        <begin position="3"/>
        <end position="48"/>
    </location>
</feature>
<gene>
    <name evidence="3" type="ORF">DNU06_08200</name>
</gene>
<proteinExistence type="predicted"/>
<dbReference type="AlphaFoldDB" id="A0A2W1NCW4"/>
<organism evidence="3 4">
    <name type="scientific">Putridiphycobacter roseus</name>
    <dbReference type="NCBI Taxonomy" id="2219161"/>
    <lineage>
        <taxon>Bacteria</taxon>
        <taxon>Pseudomonadati</taxon>
        <taxon>Bacteroidota</taxon>
        <taxon>Flavobacteriia</taxon>
        <taxon>Flavobacteriales</taxon>
        <taxon>Crocinitomicaceae</taxon>
        <taxon>Putridiphycobacter</taxon>
    </lineage>
</organism>
<feature type="domain" description="DUF6852" evidence="2">
    <location>
        <begin position="51"/>
        <end position="119"/>
    </location>
</feature>
<dbReference type="InterPro" id="IPR049281">
    <property type="entry name" value="BVU_3817-like_C_sf"/>
</dbReference>
<sequence>MDLKGIISISGKAGLYKVVAQGRNNIIVSALGDNRKFPIFSTDKVSALEDISIYTYEEDLPLIDVYEKLATHESYKPSINHKANGQELRNRIEKFLPNYDQERVYDTDLRKLFQWYNILIDQNIINAEAATASEEE</sequence>
<dbReference type="Pfam" id="PF21186">
    <property type="entry name" value="DUF6852"/>
    <property type="match status" value="1"/>
</dbReference>
<comment type="caution">
    <text evidence="3">The sequence shown here is derived from an EMBL/GenBank/DDBJ whole genome shotgun (WGS) entry which is preliminary data.</text>
</comment>
<dbReference type="InterPro" id="IPR049282">
    <property type="entry name" value="BVU_3817_N_sf"/>
</dbReference>
<dbReference type="Gene3D" id="1.10.10.1650">
    <property type="match status" value="1"/>
</dbReference>
<evidence type="ECO:0000259" key="2">
    <source>
        <dbReference type="Pfam" id="PF21186"/>
    </source>
</evidence>
<evidence type="ECO:0000259" key="1">
    <source>
        <dbReference type="Pfam" id="PF18347"/>
    </source>
</evidence>
<dbReference type="Proteomes" id="UP000249248">
    <property type="component" value="Unassembled WGS sequence"/>
</dbReference>
<accession>A0A2W1NCW4</accession>
<dbReference type="InterPro" id="IPR041218">
    <property type="entry name" value="DUF5606"/>
</dbReference>
<dbReference type="Pfam" id="PF18347">
    <property type="entry name" value="DUF5606"/>
    <property type="match status" value="1"/>
</dbReference>
<evidence type="ECO:0000313" key="4">
    <source>
        <dbReference type="Proteomes" id="UP000249248"/>
    </source>
</evidence>
<reference evidence="3 4" key="1">
    <citation type="submission" date="2018-06" db="EMBL/GenBank/DDBJ databases">
        <title>The draft genome sequence of Crocinitomix sp. SM1701.</title>
        <authorList>
            <person name="Zhang X."/>
        </authorList>
    </citation>
    <scope>NUCLEOTIDE SEQUENCE [LARGE SCALE GENOMIC DNA]</scope>
    <source>
        <strain evidence="3 4">SM1701</strain>
    </source>
</reference>